<dbReference type="EMBL" id="CM042038">
    <property type="protein sequence ID" value="KAI3732970.1"/>
    <property type="molecule type" value="Genomic_DNA"/>
</dbReference>
<organism evidence="1 2">
    <name type="scientific">Smallanthus sonchifolius</name>
    <dbReference type="NCBI Taxonomy" id="185202"/>
    <lineage>
        <taxon>Eukaryota</taxon>
        <taxon>Viridiplantae</taxon>
        <taxon>Streptophyta</taxon>
        <taxon>Embryophyta</taxon>
        <taxon>Tracheophyta</taxon>
        <taxon>Spermatophyta</taxon>
        <taxon>Magnoliopsida</taxon>
        <taxon>eudicotyledons</taxon>
        <taxon>Gunneridae</taxon>
        <taxon>Pentapetalae</taxon>
        <taxon>asterids</taxon>
        <taxon>campanulids</taxon>
        <taxon>Asterales</taxon>
        <taxon>Asteraceae</taxon>
        <taxon>Asteroideae</taxon>
        <taxon>Heliantheae alliance</taxon>
        <taxon>Millerieae</taxon>
        <taxon>Smallanthus</taxon>
    </lineage>
</organism>
<reference evidence="2" key="1">
    <citation type="journal article" date="2022" name="Mol. Ecol. Resour.">
        <title>The genomes of chicory, endive, great burdock and yacon provide insights into Asteraceae palaeo-polyploidization history and plant inulin production.</title>
        <authorList>
            <person name="Fan W."/>
            <person name="Wang S."/>
            <person name="Wang H."/>
            <person name="Wang A."/>
            <person name="Jiang F."/>
            <person name="Liu H."/>
            <person name="Zhao H."/>
            <person name="Xu D."/>
            <person name="Zhang Y."/>
        </authorList>
    </citation>
    <scope>NUCLEOTIDE SEQUENCE [LARGE SCALE GENOMIC DNA]</scope>
    <source>
        <strain evidence="2">cv. Yunnan</strain>
    </source>
</reference>
<name>A0ACB9CFD2_9ASTR</name>
<sequence length="100" mass="10343">MMSTPSMQQTPTSCPAADFEYPSISNLNGGVASQNSIGSMRNNQGAATGPKMADLGSIFASTNSSQAAQRLAPPPQNAVGRGRGTRYEGQSHQSRAKPSS</sequence>
<proteinExistence type="predicted"/>
<comment type="caution">
    <text evidence="1">The sequence shown here is derived from an EMBL/GenBank/DDBJ whole genome shotgun (WGS) entry which is preliminary data.</text>
</comment>
<reference evidence="1 2" key="2">
    <citation type="journal article" date="2022" name="Mol. Ecol. Resour.">
        <title>The genomes of chicory, endive, great burdock and yacon provide insights into Asteraceae paleo-polyploidization history and plant inulin production.</title>
        <authorList>
            <person name="Fan W."/>
            <person name="Wang S."/>
            <person name="Wang H."/>
            <person name="Wang A."/>
            <person name="Jiang F."/>
            <person name="Liu H."/>
            <person name="Zhao H."/>
            <person name="Xu D."/>
            <person name="Zhang Y."/>
        </authorList>
    </citation>
    <scope>NUCLEOTIDE SEQUENCE [LARGE SCALE GENOMIC DNA]</scope>
    <source>
        <strain evidence="2">cv. Yunnan</strain>
        <tissue evidence="1">Leaves</tissue>
    </source>
</reference>
<dbReference type="Proteomes" id="UP001056120">
    <property type="component" value="Linkage Group LG21"/>
</dbReference>
<protein>
    <submittedName>
        <fullName evidence="1">Uncharacterized protein</fullName>
    </submittedName>
</protein>
<accession>A0ACB9CFD2</accession>
<evidence type="ECO:0000313" key="1">
    <source>
        <dbReference type="EMBL" id="KAI3732970.1"/>
    </source>
</evidence>
<keyword evidence="2" id="KW-1185">Reference proteome</keyword>
<gene>
    <name evidence="1" type="ORF">L1987_64183</name>
</gene>
<evidence type="ECO:0000313" key="2">
    <source>
        <dbReference type="Proteomes" id="UP001056120"/>
    </source>
</evidence>